<keyword evidence="13" id="KW-1185">Reference proteome</keyword>
<dbReference type="InterPro" id="IPR051676">
    <property type="entry name" value="UPF0053_domain"/>
</dbReference>
<dbReference type="Gene3D" id="3.10.580.10">
    <property type="entry name" value="CBS-domain"/>
    <property type="match status" value="1"/>
</dbReference>
<evidence type="ECO:0000259" key="11">
    <source>
        <dbReference type="PROSITE" id="PS51846"/>
    </source>
</evidence>
<keyword evidence="5 8" id="KW-1133">Transmembrane helix</keyword>
<dbReference type="SUPFAM" id="SSF54631">
    <property type="entry name" value="CBS-domain pair"/>
    <property type="match status" value="1"/>
</dbReference>
<evidence type="ECO:0000256" key="1">
    <source>
        <dbReference type="ARBA" id="ARBA00004651"/>
    </source>
</evidence>
<feature type="domain" description="CBS" evidence="10">
    <location>
        <begin position="222"/>
        <end position="283"/>
    </location>
</feature>
<dbReference type="Pfam" id="PF01595">
    <property type="entry name" value="CNNM"/>
    <property type="match status" value="1"/>
</dbReference>
<keyword evidence="6 8" id="KW-0472">Membrane</keyword>
<dbReference type="Proteomes" id="UP000199050">
    <property type="component" value="Unassembled WGS sequence"/>
</dbReference>
<organism evidence="12 13">
    <name type="scientific">Paenibacillus typhae</name>
    <dbReference type="NCBI Taxonomy" id="1174501"/>
    <lineage>
        <taxon>Bacteria</taxon>
        <taxon>Bacillati</taxon>
        <taxon>Bacillota</taxon>
        <taxon>Bacilli</taxon>
        <taxon>Bacillales</taxon>
        <taxon>Paenibacillaceae</taxon>
        <taxon>Paenibacillus</taxon>
    </lineage>
</organism>
<evidence type="ECO:0000256" key="8">
    <source>
        <dbReference type="PROSITE-ProRule" id="PRU01193"/>
    </source>
</evidence>
<evidence type="ECO:0000313" key="13">
    <source>
        <dbReference type="Proteomes" id="UP000199050"/>
    </source>
</evidence>
<reference evidence="13" key="1">
    <citation type="submission" date="2016-10" db="EMBL/GenBank/DDBJ databases">
        <authorList>
            <person name="Varghese N."/>
            <person name="Submissions S."/>
        </authorList>
    </citation>
    <scope>NUCLEOTIDE SEQUENCE [LARGE SCALE GENOMIC DNA]</scope>
    <source>
        <strain evidence="13">CGMCC 1.11012</strain>
    </source>
</reference>
<dbReference type="OrthoDB" id="9798188at2"/>
<evidence type="ECO:0000313" key="12">
    <source>
        <dbReference type="EMBL" id="SDI84265.1"/>
    </source>
</evidence>
<feature type="transmembrane region" description="Helical" evidence="9">
    <location>
        <begin position="99"/>
        <end position="121"/>
    </location>
</feature>
<dbReference type="STRING" id="1174501.SAMN05216192_1098"/>
<dbReference type="PANTHER" id="PTHR43099">
    <property type="entry name" value="UPF0053 PROTEIN YRKA"/>
    <property type="match status" value="1"/>
</dbReference>
<dbReference type="Pfam" id="PF00571">
    <property type="entry name" value="CBS"/>
    <property type="match status" value="2"/>
</dbReference>
<proteinExistence type="predicted"/>
<dbReference type="AlphaFoldDB" id="A0A1G8NVT4"/>
<dbReference type="GO" id="GO:0005886">
    <property type="term" value="C:plasma membrane"/>
    <property type="evidence" value="ECO:0007669"/>
    <property type="project" value="UniProtKB-SubCell"/>
</dbReference>
<dbReference type="EMBL" id="FNDX01000009">
    <property type="protein sequence ID" value="SDI84265.1"/>
    <property type="molecule type" value="Genomic_DNA"/>
</dbReference>
<keyword evidence="3 8" id="KW-0812">Transmembrane</keyword>
<feature type="transmembrane region" description="Helical" evidence="9">
    <location>
        <begin position="6"/>
        <end position="30"/>
    </location>
</feature>
<protein>
    <submittedName>
        <fullName evidence="12">Hemolysin, contains CBS domains</fullName>
    </submittedName>
</protein>
<dbReference type="InterPro" id="IPR000644">
    <property type="entry name" value="CBS_dom"/>
</dbReference>
<evidence type="ECO:0000256" key="7">
    <source>
        <dbReference type="PROSITE-ProRule" id="PRU00703"/>
    </source>
</evidence>
<gene>
    <name evidence="12" type="ORF">SAMN05216192_1098</name>
</gene>
<dbReference type="InterPro" id="IPR002550">
    <property type="entry name" value="CNNM"/>
</dbReference>
<keyword evidence="7" id="KW-0129">CBS domain</keyword>
<name>A0A1G8NVT4_9BACL</name>
<feature type="domain" description="CBS" evidence="10">
    <location>
        <begin position="287"/>
        <end position="344"/>
    </location>
</feature>
<dbReference type="PANTHER" id="PTHR43099:SF2">
    <property type="entry name" value="UPF0053 PROTEIN YRKA"/>
    <property type="match status" value="1"/>
</dbReference>
<dbReference type="RefSeq" id="WP_090713996.1">
    <property type="nucleotide sequence ID" value="NZ_CBCSKY010000011.1"/>
</dbReference>
<dbReference type="CDD" id="cd04590">
    <property type="entry name" value="CBS_pair_CorC_HlyC_assoc"/>
    <property type="match status" value="1"/>
</dbReference>
<accession>A0A1G8NVT4</accession>
<comment type="subcellular location">
    <subcellularLocation>
        <location evidence="1">Cell membrane</location>
        <topology evidence="1">Multi-pass membrane protein</topology>
    </subcellularLocation>
</comment>
<evidence type="ECO:0000256" key="5">
    <source>
        <dbReference type="ARBA" id="ARBA00022989"/>
    </source>
</evidence>
<evidence type="ECO:0000256" key="9">
    <source>
        <dbReference type="SAM" id="Phobius"/>
    </source>
</evidence>
<dbReference type="SMART" id="SM00116">
    <property type="entry name" value="CBS"/>
    <property type="match status" value="2"/>
</dbReference>
<evidence type="ECO:0000259" key="10">
    <source>
        <dbReference type="PROSITE" id="PS51371"/>
    </source>
</evidence>
<keyword evidence="4" id="KW-0677">Repeat</keyword>
<feature type="domain" description="CNNM transmembrane" evidence="11">
    <location>
        <begin position="1"/>
        <end position="203"/>
    </location>
</feature>
<evidence type="ECO:0000256" key="4">
    <source>
        <dbReference type="ARBA" id="ARBA00022737"/>
    </source>
</evidence>
<dbReference type="InterPro" id="IPR046342">
    <property type="entry name" value="CBS_dom_sf"/>
</dbReference>
<evidence type="ECO:0000256" key="3">
    <source>
        <dbReference type="ARBA" id="ARBA00022692"/>
    </source>
</evidence>
<sequence>MDGVITINLIMVAIFIGLTAFFVGAEFAILKVRMSRIDQLISEGNKKAVIAKKVAHDLDYYLSACQLGITITALVLGALGEPTVERILHPLFDQMGVPAALSTLLSYLIALSIITFLHVVIGELAPKTLAIQFAERMTLLLAPPLYWFGKITYPFIVALNGSARLLLRIFGVKPAGHETVHSEEELKWIVDQSYESGEINKTELVYLNNIFAFDERTLGEIIVPVSNVVTLQHDMAVEKLIEILGRHDYTRYPVVAADGTGRYTGYVNTKEMLTSIAAGRTASWQTFIHDIPKFASGKNLRDVLLRMQQTRVHMAAVTDTSGAIIGIVTMEDLLEEIVGDIRDESLNVNMNVSPN</sequence>
<feature type="transmembrane region" description="Helical" evidence="9">
    <location>
        <begin position="60"/>
        <end position="79"/>
    </location>
</feature>
<evidence type="ECO:0000256" key="6">
    <source>
        <dbReference type="ARBA" id="ARBA00023136"/>
    </source>
</evidence>
<dbReference type="InterPro" id="IPR044751">
    <property type="entry name" value="Ion_transp-like_CBS"/>
</dbReference>
<dbReference type="PROSITE" id="PS51371">
    <property type="entry name" value="CBS"/>
    <property type="match status" value="2"/>
</dbReference>
<keyword evidence="2" id="KW-1003">Cell membrane</keyword>
<dbReference type="PROSITE" id="PS51846">
    <property type="entry name" value="CNNM"/>
    <property type="match status" value="1"/>
</dbReference>
<evidence type="ECO:0000256" key="2">
    <source>
        <dbReference type="ARBA" id="ARBA00022475"/>
    </source>
</evidence>